<dbReference type="InterPro" id="IPR003593">
    <property type="entry name" value="AAA+_ATPase"/>
</dbReference>
<dbReference type="PROSITE" id="PS50893">
    <property type="entry name" value="ABC_TRANSPORTER_2"/>
    <property type="match status" value="1"/>
</dbReference>
<dbReference type="GO" id="GO:0005524">
    <property type="term" value="F:ATP binding"/>
    <property type="evidence" value="ECO:0007669"/>
    <property type="project" value="UniProtKB-KW"/>
</dbReference>
<dbReference type="SUPFAM" id="SSF52540">
    <property type="entry name" value="P-loop containing nucleoside triphosphate hydrolases"/>
    <property type="match status" value="1"/>
</dbReference>
<dbReference type="Proteomes" id="UP000265419">
    <property type="component" value="Unassembled WGS sequence"/>
</dbReference>
<keyword evidence="1" id="KW-0813">Transport</keyword>
<protein>
    <submittedName>
        <fullName evidence="6">ABC transporter ATP-binding protein</fullName>
    </submittedName>
</protein>
<dbReference type="InterPro" id="IPR017871">
    <property type="entry name" value="ABC_transporter-like_CS"/>
</dbReference>
<accession>A0A399JAK2</accession>
<dbReference type="PANTHER" id="PTHR42794:SF2">
    <property type="entry name" value="ABC TRANSPORTER ATP-BINDING PROTEIN"/>
    <property type="match status" value="1"/>
</dbReference>
<evidence type="ECO:0000313" key="6">
    <source>
        <dbReference type="EMBL" id="RII41052.1"/>
    </source>
</evidence>
<dbReference type="GO" id="GO:0016887">
    <property type="term" value="F:ATP hydrolysis activity"/>
    <property type="evidence" value="ECO:0007669"/>
    <property type="project" value="InterPro"/>
</dbReference>
<proteinExistence type="predicted"/>
<gene>
    <name evidence="6" type="ORF">DWB68_14670</name>
</gene>
<dbReference type="EMBL" id="QQXK01000039">
    <property type="protein sequence ID" value="RII41052.1"/>
    <property type="molecule type" value="Genomic_DNA"/>
</dbReference>
<evidence type="ECO:0000313" key="7">
    <source>
        <dbReference type="Proteomes" id="UP000265419"/>
    </source>
</evidence>
<keyword evidence="2" id="KW-0547">Nucleotide-binding</keyword>
<evidence type="ECO:0000256" key="2">
    <source>
        <dbReference type="ARBA" id="ARBA00022741"/>
    </source>
</evidence>
<comment type="caution">
    <text evidence="6">The sequence shown here is derived from an EMBL/GenBank/DDBJ whole genome shotgun (WGS) entry which is preliminary data.</text>
</comment>
<feature type="domain" description="ABC transporter" evidence="5">
    <location>
        <begin position="13"/>
        <end position="242"/>
    </location>
</feature>
<dbReference type="FunFam" id="3.40.50.300:FF:000134">
    <property type="entry name" value="Iron-enterobactin ABC transporter ATP-binding protein"/>
    <property type="match status" value="1"/>
</dbReference>
<keyword evidence="3 6" id="KW-0067">ATP-binding</keyword>
<dbReference type="Gene3D" id="3.40.50.300">
    <property type="entry name" value="P-loop containing nucleotide triphosphate hydrolases"/>
    <property type="match status" value="1"/>
</dbReference>
<name>A0A399JAK2_9MICC</name>
<evidence type="ECO:0000259" key="5">
    <source>
        <dbReference type="PROSITE" id="PS50893"/>
    </source>
</evidence>
<dbReference type="InterPro" id="IPR003439">
    <property type="entry name" value="ABC_transporter-like_ATP-bd"/>
</dbReference>
<evidence type="ECO:0000256" key="1">
    <source>
        <dbReference type="ARBA" id="ARBA00022448"/>
    </source>
</evidence>
<reference evidence="6 7" key="1">
    <citation type="submission" date="2018-07" db="EMBL/GenBank/DDBJ databases">
        <title>Arthrobacter sp. nov., isolated from raw cow's milk with high bacterial count.</title>
        <authorList>
            <person name="Hahne J."/>
            <person name="Isele D."/>
            <person name="Lipski A."/>
        </authorList>
    </citation>
    <scope>NUCLEOTIDE SEQUENCE [LARGE SCALE GENOMIC DNA]</scope>
    <source>
        <strain evidence="6 7">JZ R-35</strain>
    </source>
</reference>
<dbReference type="CDD" id="cd03214">
    <property type="entry name" value="ABC_Iron-Siderophores_B12_Hemin"/>
    <property type="match status" value="1"/>
</dbReference>
<dbReference type="PROSITE" id="PS00211">
    <property type="entry name" value="ABC_TRANSPORTER_1"/>
    <property type="match status" value="1"/>
</dbReference>
<sequence length="280" mass="29871">MVAAPPRGCQVRLTVNDLGVRRGSKQVLRNVSLDVPDGAVLGVLGGNGGGKSTLLGALSRLLPITGSVRVGETELSAMRREEVARTVAHMAQEFSADFEMLVYDVVMLGRTPHAAWGTSDRDHAVVMACLERVGALGLAMHSFADLSGGERQRVTFARILAQDAPVLVLDEPTNHLDIAHQFELLRLVRATGRTSVIALHDLDLAARSCDLVAVLHQGTRYAYGTPSEVLTEQTIRTVFGVHATAVPAPSGAGTRLLLDPLPRTDSGEEPTPPHQKETTA</sequence>
<feature type="region of interest" description="Disordered" evidence="4">
    <location>
        <begin position="251"/>
        <end position="280"/>
    </location>
</feature>
<evidence type="ECO:0000256" key="4">
    <source>
        <dbReference type="SAM" id="MobiDB-lite"/>
    </source>
</evidence>
<dbReference type="InterPro" id="IPR027417">
    <property type="entry name" value="P-loop_NTPase"/>
</dbReference>
<dbReference type="PANTHER" id="PTHR42794">
    <property type="entry name" value="HEMIN IMPORT ATP-BINDING PROTEIN HMUV"/>
    <property type="match status" value="1"/>
</dbReference>
<dbReference type="AlphaFoldDB" id="A0A399JAK2"/>
<dbReference type="Pfam" id="PF00005">
    <property type="entry name" value="ABC_tran"/>
    <property type="match status" value="1"/>
</dbReference>
<organism evidence="6 7">
    <name type="scientific">Galactobacter valiniphilus</name>
    <dbReference type="NCBI Taxonomy" id="2676122"/>
    <lineage>
        <taxon>Bacteria</taxon>
        <taxon>Bacillati</taxon>
        <taxon>Actinomycetota</taxon>
        <taxon>Actinomycetes</taxon>
        <taxon>Micrococcales</taxon>
        <taxon>Micrococcaceae</taxon>
        <taxon>Galactobacter</taxon>
    </lineage>
</organism>
<dbReference type="SMART" id="SM00382">
    <property type="entry name" value="AAA"/>
    <property type="match status" value="1"/>
</dbReference>
<keyword evidence="7" id="KW-1185">Reference proteome</keyword>
<evidence type="ECO:0000256" key="3">
    <source>
        <dbReference type="ARBA" id="ARBA00022840"/>
    </source>
</evidence>